<reference evidence="10 11" key="1">
    <citation type="submission" date="2017-03" db="EMBL/GenBank/DDBJ databases">
        <authorList>
            <person name="Afonso C.L."/>
            <person name="Miller P.J."/>
            <person name="Scott M.A."/>
            <person name="Spackman E."/>
            <person name="Goraichik I."/>
            <person name="Dimitrov K.M."/>
            <person name="Suarez D.L."/>
            <person name="Swayne D.E."/>
        </authorList>
    </citation>
    <scope>NUCLEOTIDE SEQUENCE [LARGE SCALE GENOMIC DNA]</scope>
    <source>
        <strain evidence="10 11">CECT 7745</strain>
    </source>
</reference>
<dbReference type="EC" id="2.7.13.3" evidence="2"/>
<evidence type="ECO:0000256" key="7">
    <source>
        <dbReference type="ARBA" id="ARBA00022840"/>
    </source>
</evidence>
<evidence type="ECO:0000256" key="4">
    <source>
        <dbReference type="ARBA" id="ARBA00022679"/>
    </source>
</evidence>
<dbReference type="Gene3D" id="3.30.565.10">
    <property type="entry name" value="Histidine kinase-like ATPase, C-terminal domain"/>
    <property type="match status" value="1"/>
</dbReference>
<dbReference type="InterPro" id="IPR004358">
    <property type="entry name" value="Sig_transdc_His_kin-like_C"/>
</dbReference>
<evidence type="ECO:0000256" key="6">
    <source>
        <dbReference type="ARBA" id="ARBA00022777"/>
    </source>
</evidence>
<dbReference type="InterPro" id="IPR035965">
    <property type="entry name" value="PAS-like_dom_sf"/>
</dbReference>
<dbReference type="Pfam" id="PF13188">
    <property type="entry name" value="PAS_8"/>
    <property type="match status" value="1"/>
</dbReference>
<protein>
    <recommendedName>
        <fullName evidence="2">histidine kinase</fullName>
        <ecNumber evidence="2">2.7.13.3</ecNumber>
    </recommendedName>
</protein>
<sequence length="486" mass="52601">MQAAPDIQLPADKAMRDIAELLQDGIAIFDADARLRLVNTSFRNAYPGLSDILKPGLSWSLFLHEAVNRGAMPLPVSKRLNTIETGLSDTVSPSNNVQMPATSATTLTLRLGPTSDGGFALTQSEAIGPVDDTEAARDAEILLRKVLEACPSSLIMSRIADGQILYRSPAATELLGTDKSSFSHFAHVSERADFVTLLLPDAAIDDMRVTCLRPDKTEFPAQISARLIDYRGEDVIVATVEDLTDELAVQAEMDRQKEQLFQSEKLSALGELLAGVAHELNNPLSIIVGNAEILHEEIEDEGLKQRVGKLSQAAHRCVRIIRSFLSLARQQPLDLRPQDLANLIENAIEAVANEAETVNIRLDATPHPDAPAVIADEVQLTQVIINLLTNAIQAMQQAGVGDQIVVGCHWNANTLTLRVTDNGPGISDDIKTRIFDPLFTTKDVGTGVGLAYCHRIIAAHKGQISLERTTTPGATFSVELPIAVNE</sequence>
<evidence type="ECO:0000256" key="3">
    <source>
        <dbReference type="ARBA" id="ARBA00022553"/>
    </source>
</evidence>
<dbReference type="PROSITE" id="PS50109">
    <property type="entry name" value="HIS_KIN"/>
    <property type="match status" value="1"/>
</dbReference>
<dbReference type="InterPro" id="IPR036097">
    <property type="entry name" value="HisK_dim/P_sf"/>
</dbReference>
<dbReference type="Proteomes" id="UP000193224">
    <property type="component" value="Unassembled WGS sequence"/>
</dbReference>
<dbReference type="InterPro" id="IPR036890">
    <property type="entry name" value="HATPase_C_sf"/>
</dbReference>
<organism evidence="10 11">
    <name type="scientific">Roseovarius aestuarii</name>
    <dbReference type="NCBI Taxonomy" id="475083"/>
    <lineage>
        <taxon>Bacteria</taxon>
        <taxon>Pseudomonadati</taxon>
        <taxon>Pseudomonadota</taxon>
        <taxon>Alphaproteobacteria</taxon>
        <taxon>Rhodobacterales</taxon>
        <taxon>Roseobacteraceae</taxon>
        <taxon>Roseovarius</taxon>
    </lineage>
</organism>
<keyword evidence="7" id="KW-0067">ATP-binding</keyword>
<dbReference type="SUPFAM" id="SSF55874">
    <property type="entry name" value="ATPase domain of HSP90 chaperone/DNA topoisomerase II/histidine kinase"/>
    <property type="match status" value="1"/>
</dbReference>
<dbReference type="Pfam" id="PF02518">
    <property type="entry name" value="HATPase_c"/>
    <property type="match status" value="1"/>
</dbReference>
<dbReference type="Pfam" id="PF00512">
    <property type="entry name" value="HisKA"/>
    <property type="match status" value="1"/>
</dbReference>
<gene>
    <name evidence="10" type="primary">fixL</name>
    <name evidence="10" type="ORF">ROA7745_00556</name>
</gene>
<dbReference type="Gene3D" id="3.30.450.20">
    <property type="entry name" value="PAS domain"/>
    <property type="match status" value="1"/>
</dbReference>
<dbReference type="InterPro" id="IPR003594">
    <property type="entry name" value="HATPase_dom"/>
</dbReference>
<dbReference type="InterPro" id="IPR003661">
    <property type="entry name" value="HisK_dim/P_dom"/>
</dbReference>
<dbReference type="SMART" id="SM00387">
    <property type="entry name" value="HATPase_c"/>
    <property type="match status" value="1"/>
</dbReference>
<evidence type="ECO:0000256" key="1">
    <source>
        <dbReference type="ARBA" id="ARBA00000085"/>
    </source>
</evidence>
<dbReference type="PRINTS" id="PR00344">
    <property type="entry name" value="BCTRLSENSOR"/>
</dbReference>
<keyword evidence="5" id="KW-0547">Nucleotide-binding</keyword>
<dbReference type="RefSeq" id="WP_085798680.1">
    <property type="nucleotide sequence ID" value="NZ_FWXB01000001.1"/>
</dbReference>
<evidence type="ECO:0000256" key="5">
    <source>
        <dbReference type="ARBA" id="ARBA00022741"/>
    </source>
</evidence>
<dbReference type="SMART" id="SM00388">
    <property type="entry name" value="HisKA"/>
    <property type="match status" value="1"/>
</dbReference>
<evidence type="ECO:0000313" key="11">
    <source>
        <dbReference type="Proteomes" id="UP000193224"/>
    </source>
</evidence>
<evidence type="ECO:0000259" key="9">
    <source>
        <dbReference type="PROSITE" id="PS50109"/>
    </source>
</evidence>
<dbReference type="PANTHER" id="PTHR43065">
    <property type="entry name" value="SENSOR HISTIDINE KINASE"/>
    <property type="match status" value="1"/>
</dbReference>
<dbReference type="SUPFAM" id="SSF47384">
    <property type="entry name" value="Homodimeric domain of signal transducing histidine kinase"/>
    <property type="match status" value="1"/>
</dbReference>
<proteinExistence type="predicted"/>
<evidence type="ECO:0000256" key="8">
    <source>
        <dbReference type="ARBA" id="ARBA00023012"/>
    </source>
</evidence>
<dbReference type="GO" id="GO:0000155">
    <property type="term" value="F:phosphorelay sensor kinase activity"/>
    <property type="evidence" value="ECO:0007669"/>
    <property type="project" value="InterPro"/>
</dbReference>
<feature type="domain" description="Histidine kinase" evidence="9">
    <location>
        <begin position="275"/>
        <end position="484"/>
    </location>
</feature>
<dbReference type="CDD" id="cd00082">
    <property type="entry name" value="HisKA"/>
    <property type="match status" value="1"/>
</dbReference>
<keyword evidence="4 10" id="KW-0808">Transferase</keyword>
<dbReference type="InterPro" id="IPR000014">
    <property type="entry name" value="PAS"/>
</dbReference>
<dbReference type="Gene3D" id="1.10.287.130">
    <property type="match status" value="1"/>
</dbReference>
<dbReference type="AlphaFoldDB" id="A0A1X7BN91"/>
<keyword evidence="8" id="KW-0902">Two-component regulatory system</keyword>
<dbReference type="GO" id="GO:0005524">
    <property type="term" value="F:ATP binding"/>
    <property type="evidence" value="ECO:0007669"/>
    <property type="project" value="UniProtKB-KW"/>
</dbReference>
<evidence type="ECO:0000256" key="2">
    <source>
        <dbReference type="ARBA" id="ARBA00012438"/>
    </source>
</evidence>
<keyword evidence="6" id="KW-0418">Kinase</keyword>
<comment type="catalytic activity">
    <reaction evidence="1">
        <text>ATP + protein L-histidine = ADP + protein N-phospho-L-histidine.</text>
        <dbReference type="EC" id="2.7.13.3"/>
    </reaction>
</comment>
<accession>A0A1X7BN91</accession>
<name>A0A1X7BN91_9RHOB</name>
<dbReference type="PANTHER" id="PTHR43065:SF10">
    <property type="entry name" value="PEROXIDE STRESS-ACTIVATED HISTIDINE KINASE MAK3"/>
    <property type="match status" value="1"/>
</dbReference>
<dbReference type="InterPro" id="IPR005467">
    <property type="entry name" value="His_kinase_dom"/>
</dbReference>
<dbReference type="EMBL" id="FWXB01000001">
    <property type="protein sequence ID" value="SMC10749.1"/>
    <property type="molecule type" value="Genomic_DNA"/>
</dbReference>
<keyword evidence="3" id="KW-0597">Phosphoprotein</keyword>
<dbReference type="SUPFAM" id="SSF55785">
    <property type="entry name" value="PYP-like sensor domain (PAS domain)"/>
    <property type="match status" value="1"/>
</dbReference>
<evidence type="ECO:0000313" key="10">
    <source>
        <dbReference type="EMBL" id="SMC10749.1"/>
    </source>
</evidence>
<keyword evidence="11" id="KW-1185">Reference proteome</keyword>